<accession>A0A1D9FUB2</accession>
<evidence type="ECO:0000259" key="1">
    <source>
        <dbReference type="Pfam" id="PF12704"/>
    </source>
</evidence>
<protein>
    <submittedName>
        <fullName evidence="2">ABC transporter permease</fullName>
    </submittedName>
</protein>
<organism evidence="2">
    <name type="scientific">Moorena producens (strain JHB)</name>
    <dbReference type="NCBI Taxonomy" id="1454205"/>
    <lineage>
        <taxon>Bacteria</taxon>
        <taxon>Bacillati</taxon>
        <taxon>Cyanobacteriota</taxon>
        <taxon>Cyanophyceae</taxon>
        <taxon>Coleofasciculales</taxon>
        <taxon>Coleofasciculaceae</taxon>
        <taxon>Moorena</taxon>
    </lineage>
</organism>
<name>A0A1D9FUB2_MOOP1</name>
<gene>
    <name evidence="2" type="ORF">BJP36_02370</name>
</gene>
<dbReference type="InterPro" id="IPR025857">
    <property type="entry name" value="MacB_PCD"/>
</dbReference>
<reference evidence="2" key="2">
    <citation type="submission" date="2022-10" db="EMBL/GenBank/DDBJ databases">
        <authorList>
            <person name="Ngo T.-E."/>
        </authorList>
    </citation>
    <scope>NUCLEOTIDE SEQUENCE</scope>
    <source>
        <strain evidence="2">JHB</strain>
    </source>
</reference>
<proteinExistence type="predicted"/>
<evidence type="ECO:0000313" key="2">
    <source>
        <dbReference type="EMBL" id="AOY78915.2"/>
    </source>
</evidence>
<feature type="domain" description="MacB-like periplasmic core" evidence="1">
    <location>
        <begin position="4"/>
        <end position="74"/>
    </location>
</feature>
<reference evidence="2" key="1">
    <citation type="journal article" date="2017" name="Proc. Natl. Acad. Sci. U.S.A.">
        <title>Comparative genomics uncovers the prolific and distinctive metabolic potential of the cyanobacterial genus Moorea.</title>
        <authorList>
            <person name="Leao T."/>
            <person name="Castelao G."/>
            <person name="Korobeynikov A."/>
            <person name="Monroe E.A."/>
            <person name="Podell S."/>
            <person name="Glukhov E."/>
            <person name="Allen E.E."/>
            <person name="Gerwick W.H."/>
            <person name="Gerwick L."/>
        </authorList>
    </citation>
    <scope>NUCLEOTIDE SEQUENCE</scope>
    <source>
        <strain evidence="2">JHB</strain>
    </source>
</reference>
<sequence>MSTKTLVWGDAKVIANQVRTITEVTPEINNRQLITYRNRNSNSQVMGTTREFLSVRSFEVAKGRFISELDLKWNNRLVIH</sequence>
<dbReference type="Proteomes" id="UP000176944">
    <property type="component" value="Chromosome"/>
</dbReference>
<dbReference type="AlphaFoldDB" id="A0A1D9FUB2"/>
<dbReference type="Pfam" id="PF12704">
    <property type="entry name" value="MacB_PCD"/>
    <property type="match status" value="1"/>
</dbReference>
<dbReference type="EMBL" id="CP017708">
    <property type="protein sequence ID" value="AOY78915.2"/>
    <property type="molecule type" value="Genomic_DNA"/>
</dbReference>